<feature type="transmembrane region" description="Helical" evidence="1">
    <location>
        <begin position="318"/>
        <end position="336"/>
    </location>
</feature>
<sequence length="437" mass="47438">MLPTLFTANGGLADFANILARGGKWRASERSATTRLTIGAPNNVADFTKRYDGFDLRPMLTSTAPIAIRSAGCARSSINVIWQSGAHMLYSVQLLRAVAAVLVVVCHAIHKQGQMSGTGATWEFGGSGVDLFFIISGFIMCYVTMDREIGARDFLKARVLRIVPLYWTLSLVALAVYLVNPAVVNSSGGTTTVINSFTLIPTGDKFLIQTGWTLSYEFLFYLVFAASFSFPMRTRLPFTCAVLIFFVAGGMILTPSDPTLRFLTSPLLLEFVMGIAAYLYIRDDSRPLLLSLALVVGGLLALVVMPANDAANGRVITYGLPFMMIFAGMVSMEWLVRAACESIPGRIATAIGAASYSLYLAHPFALAAAALIVKRYGIQHHPFASIAILVSSALVAGYACFSIIEVSLNRWIKSTLRKRTERLSGVVHEAAERRKTT</sequence>
<organism evidence="3 4">
    <name type="scientific">Paraburkholderia phenoliruptrix</name>
    <dbReference type="NCBI Taxonomy" id="252970"/>
    <lineage>
        <taxon>Bacteria</taxon>
        <taxon>Pseudomonadati</taxon>
        <taxon>Pseudomonadota</taxon>
        <taxon>Betaproteobacteria</taxon>
        <taxon>Burkholderiales</taxon>
        <taxon>Burkholderiaceae</taxon>
        <taxon>Paraburkholderia</taxon>
    </lineage>
</organism>
<dbReference type="RefSeq" id="WP_310107880.1">
    <property type="nucleotide sequence ID" value="NZ_CP168530.1"/>
</dbReference>
<keyword evidence="4" id="KW-1185">Reference proteome</keyword>
<evidence type="ECO:0000313" key="3">
    <source>
        <dbReference type="EMBL" id="MEX3748498.1"/>
    </source>
</evidence>
<accession>A0ABV3W5M9</accession>
<proteinExistence type="predicted"/>
<reference evidence="3 4" key="1">
    <citation type="submission" date="2024-07" db="EMBL/GenBank/DDBJ databases">
        <title>A survey of Mimosa microsymbionts across Brazilian biomes reveals a high diversity of Paraburkholderia nodulating endemic species, but also that Cupriavidus is common as a symbiont of widespread species.</title>
        <authorList>
            <person name="Rouws L."/>
            <person name="Barauna A."/>
            <person name="Beukes C."/>
            <person name="Rouws J.R.C."/>
            <person name="De Faria S.M."/>
            <person name="Gross E."/>
            <person name="Bueno Dos Reis Junior F."/>
            <person name="Simon M.F."/>
            <person name="Maluk M."/>
            <person name="Odee D.W."/>
            <person name="Kenicer G."/>
            <person name="Young J.P.W."/>
            <person name="Reis V.M."/>
            <person name="Zilli J."/>
            <person name="James E.K."/>
        </authorList>
    </citation>
    <scope>NUCLEOTIDE SEQUENCE [LARGE SCALE GENOMIC DNA]</scope>
    <source>
        <strain evidence="3 4">BR14375</strain>
    </source>
</reference>
<keyword evidence="3" id="KW-0808">Transferase</keyword>
<feature type="transmembrane region" description="Helical" evidence="1">
    <location>
        <begin position="384"/>
        <end position="408"/>
    </location>
</feature>
<feature type="transmembrane region" description="Helical" evidence="1">
    <location>
        <begin position="206"/>
        <end position="224"/>
    </location>
</feature>
<protein>
    <submittedName>
        <fullName evidence="3">Acyltransferase family protein</fullName>
        <ecNumber evidence="3">2.3.-.-</ecNumber>
    </submittedName>
</protein>
<evidence type="ECO:0000259" key="2">
    <source>
        <dbReference type="Pfam" id="PF01757"/>
    </source>
</evidence>
<keyword evidence="1" id="KW-0472">Membrane</keyword>
<evidence type="ECO:0000256" key="1">
    <source>
        <dbReference type="SAM" id="Phobius"/>
    </source>
</evidence>
<feature type="transmembrane region" description="Helical" evidence="1">
    <location>
        <begin position="165"/>
        <end position="186"/>
    </location>
</feature>
<keyword evidence="3" id="KW-0012">Acyltransferase</keyword>
<feature type="domain" description="Acyltransferase 3" evidence="2">
    <location>
        <begin position="90"/>
        <end position="398"/>
    </location>
</feature>
<gene>
    <name evidence="3" type="ORF">AB3X84_00635</name>
</gene>
<feature type="transmembrane region" description="Helical" evidence="1">
    <location>
        <begin position="94"/>
        <end position="110"/>
    </location>
</feature>
<name>A0ABV3W5M9_9BURK</name>
<dbReference type="EMBL" id="JBFPKE010000001">
    <property type="protein sequence ID" value="MEX3748498.1"/>
    <property type="molecule type" value="Genomic_DNA"/>
</dbReference>
<feature type="transmembrane region" description="Helical" evidence="1">
    <location>
        <begin position="348"/>
        <end position="372"/>
    </location>
</feature>
<evidence type="ECO:0000313" key="4">
    <source>
        <dbReference type="Proteomes" id="UP001558535"/>
    </source>
</evidence>
<feature type="transmembrane region" description="Helical" evidence="1">
    <location>
        <begin position="236"/>
        <end position="254"/>
    </location>
</feature>
<feature type="transmembrane region" description="Helical" evidence="1">
    <location>
        <begin position="288"/>
        <end position="306"/>
    </location>
</feature>
<dbReference type="Pfam" id="PF01757">
    <property type="entry name" value="Acyl_transf_3"/>
    <property type="match status" value="1"/>
</dbReference>
<keyword evidence="1" id="KW-1133">Transmembrane helix</keyword>
<dbReference type="InterPro" id="IPR002656">
    <property type="entry name" value="Acyl_transf_3_dom"/>
</dbReference>
<comment type="caution">
    <text evidence="3">The sequence shown here is derived from an EMBL/GenBank/DDBJ whole genome shotgun (WGS) entry which is preliminary data.</text>
</comment>
<dbReference type="EC" id="2.3.-.-" evidence="3"/>
<dbReference type="GO" id="GO:0016746">
    <property type="term" value="F:acyltransferase activity"/>
    <property type="evidence" value="ECO:0007669"/>
    <property type="project" value="UniProtKB-KW"/>
</dbReference>
<keyword evidence="1" id="KW-0812">Transmembrane</keyword>
<dbReference type="PANTHER" id="PTHR23028">
    <property type="entry name" value="ACETYLTRANSFERASE"/>
    <property type="match status" value="1"/>
</dbReference>
<dbReference type="Proteomes" id="UP001558535">
    <property type="component" value="Unassembled WGS sequence"/>
</dbReference>
<feature type="transmembrane region" description="Helical" evidence="1">
    <location>
        <begin position="122"/>
        <end position="144"/>
    </location>
</feature>
<feature type="transmembrane region" description="Helical" evidence="1">
    <location>
        <begin position="260"/>
        <end position="281"/>
    </location>
</feature>
<dbReference type="PANTHER" id="PTHR23028:SF131">
    <property type="entry name" value="BLR2367 PROTEIN"/>
    <property type="match status" value="1"/>
</dbReference>
<dbReference type="InterPro" id="IPR050879">
    <property type="entry name" value="Acyltransferase_3"/>
</dbReference>